<dbReference type="InterPro" id="IPR006450">
    <property type="entry name" value="Phage_HK97_gp6-like"/>
</dbReference>
<dbReference type="Gene3D" id="1.10.3230.30">
    <property type="entry name" value="Phage gp6-like head-tail connector protein"/>
    <property type="match status" value="1"/>
</dbReference>
<dbReference type="Proteomes" id="UP000595249">
    <property type="component" value="Segment"/>
</dbReference>
<evidence type="ECO:0000313" key="1">
    <source>
        <dbReference type="EMBL" id="QPX74974.1"/>
    </source>
</evidence>
<reference evidence="1 2" key="1">
    <citation type="submission" date="2020-09" db="EMBL/GenBank/DDBJ databases">
        <authorList>
            <person name="Marshall N."/>
            <person name="Wilson M.E."/>
            <person name="Walker J.K."/>
            <person name="Johnson L."/>
            <person name="Sharma R."/>
            <person name="Carr E."/>
            <person name="Grose J.H."/>
        </authorList>
    </citation>
    <scope>NUCLEOTIDE SEQUENCE [LARGE SCALE GENOMIC DNA]</scope>
</reference>
<organism evidence="1 2">
    <name type="scientific">Serratia phage vB_SmaS_Rovert</name>
    <dbReference type="NCBI Taxonomy" id="2777363"/>
    <lineage>
        <taxon>Viruses</taxon>
        <taxon>Duplodnaviria</taxon>
        <taxon>Heunggongvirae</taxon>
        <taxon>Uroviricota</taxon>
        <taxon>Caudoviricetes</taxon>
        <taxon>Rovertvirus</taxon>
        <taxon>Rovertvirus rovert</taxon>
    </lineage>
</organism>
<dbReference type="NCBIfam" id="TIGR01560">
    <property type="entry name" value="put_DNA_pack"/>
    <property type="match status" value="1"/>
</dbReference>
<sequence>MADNDAFYTLEQLKKQCRVDWSDDDEMIQLYGDTAFEAVSTYLDRKIIPESQTPVDFTEVAYNKKIKMAIFLITDDLYNNRGSQNDYQIYENAALKLLLDPMKRLYIGISA</sequence>
<dbReference type="Pfam" id="PF05135">
    <property type="entry name" value="Phage_connect_1"/>
    <property type="match status" value="1"/>
</dbReference>
<dbReference type="RefSeq" id="YP_010774060.1">
    <property type="nucleotide sequence ID" value="NC_074751.1"/>
</dbReference>
<accession>A0A7T3N9Q0</accession>
<dbReference type="KEGG" id="vg:80456961"/>
<dbReference type="InterPro" id="IPR021146">
    <property type="entry name" value="Phage_gp6-like_head-tail"/>
</dbReference>
<proteinExistence type="predicted"/>
<name>A0A7T3N9Q0_9CAUD</name>
<dbReference type="CDD" id="cd08054">
    <property type="entry name" value="gp6"/>
    <property type="match status" value="1"/>
</dbReference>
<dbReference type="EMBL" id="MW021761">
    <property type="protein sequence ID" value="QPX74974.1"/>
    <property type="molecule type" value="Genomic_DNA"/>
</dbReference>
<keyword evidence="2" id="KW-1185">Reference proteome</keyword>
<protein>
    <submittedName>
        <fullName evidence="1">Putative head-tail connector protein</fullName>
    </submittedName>
</protein>
<dbReference type="GeneID" id="80456961"/>
<evidence type="ECO:0000313" key="2">
    <source>
        <dbReference type="Proteomes" id="UP000595249"/>
    </source>
</evidence>